<comment type="subunit">
    <text evidence="13">Component of the ATP synthase complex composed at least of ATP5F1A/subunit alpha, ATP5F1B/subunit beta, ATP5MC1/subunit c (homooctomer), MT-ATP6/subunit a, MT-ATP8/subunit 8, ATP5ME/subunit e, ATP5MF/subunit f, ATP5MG/subunit g, ATP5MK/subunit k, ATP5MJ/subunit j, ATP5F1C/subunit gamma, ATP5F1D/subunit delta, ATP5F1E/subunit epsilon, ATP5PF/subunit F6, ATP5PB/subunit b, ATP5PD/subunit d, ATP5PO/subunit OSCP. ATP synthase complex consists of a soluble F(1) head domain (subunits alpha(3) and beta(3)) - the catalytic core - and a membrane F(0) domain - the membrane proton channel (subunits c, a, 8, e, f, g, k and j). These two domains are linked by a central stalk (subunits gamma, delta, and epsilon) rotating inside the F1 region and a stationary peripheral stalk (subunits F6, b, d, and OSCP).</text>
</comment>
<evidence type="ECO:0000256" key="7">
    <source>
        <dbReference type="ARBA" id="ARBA00022989"/>
    </source>
</evidence>
<evidence type="ECO:0000256" key="11">
    <source>
        <dbReference type="ARBA" id="ARBA00023310"/>
    </source>
</evidence>
<dbReference type="EMBL" id="MZ265331">
    <property type="protein sequence ID" value="QYK91626.1"/>
    <property type="molecule type" value="Genomic_DNA"/>
</dbReference>
<keyword evidence="5 14" id="KW-0812">Transmembrane</keyword>
<proteinExistence type="inferred from homology"/>
<sequence>MPQLDPAPWFMILVFTWLVFITILPSKVLTRISPNKLAQQNTQKFKTKFWDWPW</sequence>
<evidence type="ECO:0000313" key="17">
    <source>
        <dbReference type="EMBL" id="QYK91613.1"/>
    </source>
</evidence>
<dbReference type="GO" id="GO:0031966">
    <property type="term" value="C:mitochondrial membrane"/>
    <property type="evidence" value="ECO:0007669"/>
    <property type="project" value="UniProtKB-SubCell"/>
</dbReference>
<dbReference type="PANTHER" id="PTHR39937">
    <property type="entry name" value="ATP SYNTHASE PROTEIN 8"/>
    <property type="match status" value="1"/>
</dbReference>
<dbReference type="GO" id="GO:0045259">
    <property type="term" value="C:proton-transporting ATP synthase complex"/>
    <property type="evidence" value="ECO:0007669"/>
    <property type="project" value="UniProtKB-KW"/>
</dbReference>
<dbReference type="GO" id="GO:0015986">
    <property type="term" value="P:proton motive force-driven ATP synthesis"/>
    <property type="evidence" value="ECO:0007669"/>
    <property type="project" value="InterPro"/>
</dbReference>
<organism evidence="16">
    <name type="scientific">Odontobutis sinensis</name>
    <dbReference type="NCBI Taxonomy" id="357168"/>
    <lineage>
        <taxon>Eukaryota</taxon>
        <taxon>Metazoa</taxon>
        <taxon>Chordata</taxon>
        <taxon>Craniata</taxon>
        <taxon>Vertebrata</taxon>
        <taxon>Euteleostomi</taxon>
        <taxon>Actinopterygii</taxon>
        <taxon>Neopterygii</taxon>
        <taxon>Teleostei</taxon>
        <taxon>Neoteleostei</taxon>
        <taxon>Acanthomorphata</taxon>
        <taxon>Gobiaria</taxon>
        <taxon>Gobiiformes</taxon>
        <taxon>Gobioidei</taxon>
        <taxon>Odontobutidae</taxon>
        <taxon>Odontobutis</taxon>
    </lineage>
</organism>
<dbReference type="InterPro" id="IPR001421">
    <property type="entry name" value="ATP8_metazoa"/>
</dbReference>
<comment type="similarity">
    <text evidence="2 14">Belongs to the ATPase protein 8 family.</text>
</comment>
<comment type="function">
    <text evidence="12">Subunit 8, of the mitochondrial membrane ATP synthase complex (F(1)F(0) ATP synthase or Complex V) that produces ATP from ADP in the presence of a proton gradient across the membrane which is generated by electron transport complexes of the respiratory chain. ATP synthase complex consist of a soluble F(1) head domain - the catalytic core - and a membrane F(1) domain - the membrane proton channel. These two domains are linked by a central stalk rotating inside the F(1) region and a stationary peripheral stalk. During catalysis, ATP synthesis in the catalytic domain of F(1) is coupled via a rotary mechanism of the central stalk subunits to proton translocation. In vivo, can only synthesize ATP although its ATP hydrolase activity can be activated artificially in vitro. Part of the complex F(0) domain.</text>
</comment>
<keyword evidence="10 15" id="KW-0472">Membrane</keyword>
<evidence type="ECO:0000256" key="4">
    <source>
        <dbReference type="ARBA" id="ARBA00022547"/>
    </source>
</evidence>
<reference evidence="16" key="2">
    <citation type="submission" date="2013-05" db="EMBL/GenBank/DDBJ databases">
        <authorList>
            <person name="Ma Z.H."/>
            <person name="Yang R.B."/>
            <person name="Yang X.F."/>
            <person name="Xie L.P."/>
        </authorList>
    </citation>
    <scope>NUCLEOTIDE SEQUENCE</scope>
</reference>
<dbReference type="PANTHER" id="PTHR39937:SF1">
    <property type="entry name" value="ATP SYNTHASE PROTEIN 8"/>
    <property type="match status" value="1"/>
</dbReference>
<feature type="transmembrane region" description="Helical" evidence="15">
    <location>
        <begin position="6"/>
        <end position="24"/>
    </location>
</feature>
<geneLocation type="mitochondrion" evidence="16"/>
<keyword evidence="3 14" id="KW-0813">Transport</keyword>
<evidence type="ECO:0000256" key="12">
    <source>
        <dbReference type="ARBA" id="ARBA00053067"/>
    </source>
</evidence>
<dbReference type="GO" id="GO:0015078">
    <property type="term" value="F:proton transmembrane transporter activity"/>
    <property type="evidence" value="ECO:0007669"/>
    <property type="project" value="InterPro"/>
</dbReference>
<evidence type="ECO:0000256" key="13">
    <source>
        <dbReference type="ARBA" id="ARBA00064647"/>
    </source>
</evidence>
<evidence type="ECO:0000256" key="9">
    <source>
        <dbReference type="ARBA" id="ARBA00023128"/>
    </source>
</evidence>
<dbReference type="EMBL" id="KF154120">
    <property type="protein sequence ID" value="AGT79964.1"/>
    <property type="molecule type" value="Genomic_DNA"/>
</dbReference>
<keyword evidence="9 14" id="KW-0496">Mitochondrion</keyword>
<keyword evidence="8 14" id="KW-0406">Ion transport</keyword>
<reference evidence="16" key="1">
    <citation type="journal article" date="2013" name="Mitochondrial DNA">
        <title>Organization of the mitochondrial genome of Odontobutis sinensis (Perciformes: Odontobutidae): rearrangement of tRNAs and additional non-coding regions.</title>
        <authorList>
            <person name="Ma Z."/>
            <person name="Yang X."/>
            <person name="Zhang X."/>
            <person name="Yang R."/>
            <person name="Qiu P."/>
        </authorList>
    </citation>
    <scope>NUCLEOTIDE SEQUENCE</scope>
</reference>
<accession>U5KR90</accession>
<evidence type="ECO:0000256" key="10">
    <source>
        <dbReference type="ARBA" id="ARBA00023136"/>
    </source>
</evidence>
<keyword evidence="6 14" id="KW-0375">Hydrogen ion transport</keyword>
<dbReference type="AlphaFoldDB" id="U5KR90"/>
<evidence type="ECO:0000256" key="14">
    <source>
        <dbReference type="RuleBase" id="RU003661"/>
    </source>
</evidence>
<evidence type="ECO:0000256" key="6">
    <source>
        <dbReference type="ARBA" id="ARBA00022781"/>
    </source>
</evidence>
<keyword evidence="11" id="KW-0066">ATP synthesis</keyword>
<evidence type="ECO:0000256" key="8">
    <source>
        <dbReference type="ARBA" id="ARBA00023065"/>
    </source>
</evidence>
<keyword evidence="7 15" id="KW-1133">Transmembrane helix</keyword>
<evidence type="ECO:0000256" key="2">
    <source>
        <dbReference type="ARBA" id="ARBA00008892"/>
    </source>
</evidence>
<evidence type="ECO:0000313" key="16">
    <source>
        <dbReference type="EMBL" id="AGT79964.1"/>
    </source>
</evidence>
<keyword evidence="4 14" id="KW-0138">CF(0)</keyword>
<evidence type="ECO:0000256" key="3">
    <source>
        <dbReference type="ARBA" id="ARBA00022448"/>
    </source>
</evidence>
<protein>
    <recommendedName>
        <fullName evidence="14">ATP synthase complex subunit 8</fullName>
    </recommendedName>
</protein>
<evidence type="ECO:0000256" key="1">
    <source>
        <dbReference type="ARBA" id="ARBA00004304"/>
    </source>
</evidence>
<reference evidence="17" key="3">
    <citation type="submission" date="2021-05" db="EMBL/GenBank/DDBJ databases">
        <title>The complete mitochondrial genome of Odontobutis sinensis (Actinopteri: Odontobutidae), from the Yangtze River.</title>
        <authorList>
            <person name="Zhou H."/>
            <person name="Ling J."/>
        </authorList>
    </citation>
    <scope>NUCLEOTIDE SEQUENCE</scope>
</reference>
<name>U5KR90_9GOBI</name>
<dbReference type="InterPro" id="IPR050635">
    <property type="entry name" value="ATPase_protein_8"/>
</dbReference>
<comment type="subcellular location">
    <subcellularLocation>
        <location evidence="1 14">Mitochondrion membrane</location>
        <topology evidence="1 14">Single-pass membrane protein</topology>
    </subcellularLocation>
</comment>
<dbReference type="RefSeq" id="YP_008815313.1">
    <property type="nucleotide sequence ID" value="NC_022818.1"/>
</dbReference>
<evidence type="ECO:0000256" key="15">
    <source>
        <dbReference type="SAM" id="Phobius"/>
    </source>
</evidence>
<gene>
    <name evidence="16" type="primary">ATP8</name>
</gene>
<evidence type="ECO:0000256" key="5">
    <source>
        <dbReference type="ARBA" id="ARBA00022692"/>
    </source>
</evidence>
<dbReference type="Pfam" id="PF00895">
    <property type="entry name" value="ATP-synt_8"/>
    <property type="match status" value="1"/>
</dbReference>
<dbReference type="GeneID" id="17674423"/>
<dbReference type="CTD" id="4509"/>
<dbReference type="EMBL" id="MZ265330">
    <property type="protein sequence ID" value="QYK91613.1"/>
    <property type="molecule type" value="Genomic_DNA"/>
</dbReference>